<dbReference type="GO" id="GO:0005737">
    <property type="term" value="C:cytoplasm"/>
    <property type="evidence" value="ECO:0007669"/>
    <property type="project" value="TreeGrafter"/>
</dbReference>
<dbReference type="PROSITE" id="PS51192">
    <property type="entry name" value="HELICASE_ATP_BIND_1"/>
    <property type="match status" value="1"/>
</dbReference>
<feature type="compositionally biased region" description="Polar residues" evidence="10">
    <location>
        <begin position="125"/>
        <end position="137"/>
    </location>
</feature>
<sequence length="1023" mass="115773">MATDPRMSIQANINMINAMIPTMSPVDIPYYEQLLSGLYLRLEDEQRAQAQNSTMAGPALEPSNDFDGFGYGGHTSPFGTQMPSPPLAKPVCSLKRNLGPADYPEAKRVSGRPSPATPESPASGPWTQPLPSRPSNSEHFVVDLTESDPPTPEPAREPHAQLLHDPFPELHYMYRGDDEALAPADAFTQDFMTHDELAQFLMASTAPGGGYGFQQEPQPNPNNHVLPFEFDAHDDAEHYGEFPLDLSEAKAIEKLFENIQEQAETPEEREPTPAMMTCTLKEYQRIGLTWLLKMERSDTKGSILADEMGLGKTIQALALICANPSPNILCKTTLIIAPVALMHQWRKEIERHVHPRHNLKIHLYHGSGRNVDFARLRQYDIVLTTFGSLTSEYKQMESSRESMLHEQEMRNPGQVRKPKDRLALLGHECMWYRIVIDESHNIRNRNAKASKACADLMARHRLCMTGTPIMNGIDDLYPLLRFLKMDYYLEWSKFNMEIGKAIWANDLQPMKSVNRGTQKRAIKRVQILLKSIMLRRQKDSEVDGKPISTLPTKHTIIDNVEFEDEEYALYKALQTKSQLQMNVYLERNTVTPANYANVLVLLLRLRQACCHPHLIKDLSQPATEGIAEDDLLVRAEELNDAVIGRLKEVESFECPICLEADPNPTIIIPCGHTVCGECVQKLIDPAMRSQQDGHDETSTPKCPHCRGELKARLITDYKHFCKVHCRERLGSADEDEAELLDDESDSDSEEEDDYDDVDEKGNIADFVVDDDHVSDAAEGNDTDLGSASGAKPKSTKRKSKQRGKGKGKGKGKAPAKPRQTLAQLKKESLKSQAAKKRYIRRLNKTYVPSAKINRTVELLKEFRDIDPSEKTLIFSQFTSLLDLIEVPLCREKIRYQRYDGSMKMDARADAINAFMDDPDENVMLVSMKAGNAGLNLWKASRVIIMDPFWNPFIEEQAVDRAHRMPQPREVHVHRLLVPETVEDRIKEMQDRKRAIVDQALDERAAKSLTRLSVTELKYLFGMK</sequence>
<evidence type="ECO:0000313" key="14">
    <source>
        <dbReference type="EMBL" id="KAF1831039.1"/>
    </source>
</evidence>
<proteinExistence type="inferred from homology"/>
<keyword evidence="5" id="KW-0378">Hydrolase</keyword>
<dbReference type="Gene3D" id="3.30.40.10">
    <property type="entry name" value="Zinc/RING finger domain, C3HC4 (zinc finger)"/>
    <property type="match status" value="1"/>
</dbReference>
<evidence type="ECO:0000259" key="11">
    <source>
        <dbReference type="PROSITE" id="PS50089"/>
    </source>
</evidence>
<keyword evidence="2" id="KW-0479">Metal-binding</keyword>
<dbReference type="Proteomes" id="UP000800040">
    <property type="component" value="Unassembled WGS sequence"/>
</dbReference>
<dbReference type="InterPro" id="IPR014001">
    <property type="entry name" value="Helicase_ATP-bd"/>
</dbReference>
<evidence type="ECO:0000256" key="4">
    <source>
        <dbReference type="ARBA" id="ARBA00022771"/>
    </source>
</evidence>
<evidence type="ECO:0000256" key="5">
    <source>
        <dbReference type="ARBA" id="ARBA00022801"/>
    </source>
</evidence>
<evidence type="ECO:0000256" key="10">
    <source>
        <dbReference type="SAM" id="MobiDB-lite"/>
    </source>
</evidence>
<dbReference type="PROSITE" id="PS51194">
    <property type="entry name" value="HELICASE_CTER"/>
    <property type="match status" value="1"/>
</dbReference>
<evidence type="ECO:0000259" key="13">
    <source>
        <dbReference type="PROSITE" id="PS51194"/>
    </source>
</evidence>
<dbReference type="GO" id="GO:0005524">
    <property type="term" value="F:ATP binding"/>
    <property type="evidence" value="ECO:0007669"/>
    <property type="project" value="UniProtKB-KW"/>
</dbReference>
<dbReference type="InterPro" id="IPR050628">
    <property type="entry name" value="SNF2_RAD54_helicase_TF"/>
</dbReference>
<dbReference type="CDD" id="cd18008">
    <property type="entry name" value="DEXDc_SHPRH-like"/>
    <property type="match status" value="1"/>
</dbReference>
<dbReference type="InterPro" id="IPR001841">
    <property type="entry name" value="Znf_RING"/>
</dbReference>
<evidence type="ECO:0000256" key="7">
    <source>
        <dbReference type="ARBA" id="ARBA00022833"/>
    </source>
</evidence>
<feature type="region of interest" description="Disordered" evidence="10">
    <location>
        <begin position="735"/>
        <end position="827"/>
    </location>
</feature>
<dbReference type="EMBL" id="ML975376">
    <property type="protein sequence ID" value="KAF1831039.1"/>
    <property type="molecule type" value="Genomic_DNA"/>
</dbReference>
<feature type="compositionally biased region" description="Acidic residues" evidence="10">
    <location>
        <begin position="735"/>
        <end position="758"/>
    </location>
</feature>
<dbReference type="GO" id="GO:0005634">
    <property type="term" value="C:nucleus"/>
    <property type="evidence" value="ECO:0007669"/>
    <property type="project" value="TreeGrafter"/>
</dbReference>
<feature type="region of interest" description="Disordered" evidence="10">
    <location>
        <begin position="49"/>
        <end position="137"/>
    </location>
</feature>
<evidence type="ECO:0000256" key="3">
    <source>
        <dbReference type="ARBA" id="ARBA00022741"/>
    </source>
</evidence>
<dbReference type="SUPFAM" id="SSF57850">
    <property type="entry name" value="RING/U-box"/>
    <property type="match status" value="1"/>
</dbReference>
<dbReference type="CDD" id="cd18793">
    <property type="entry name" value="SF2_C_SNF"/>
    <property type="match status" value="1"/>
</dbReference>
<dbReference type="PROSITE" id="PS50089">
    <property type="entry name" value="ZF_RING_2"/>
    <property type="match status" value="1"/>
</dbReference>
<keyword evidence="6" id="KW-0347">Helicase</keyword>
<reference evidence="14" key="1">
    <citation type="submission" date="2020-01" db="EMBL/GenBank/DDBJ databases">
        <authorList>
            <consortium name="DOE Joint Genome Institute"/>
            <person name="Haridas S."/>
            <person name="Albert R."/>
            <person name="Binder M."/>
            <person name="Bloem J."/>
            <person name="Labutti K."/>
            <person name="Salamov A."/>
            <person name="Andreopoulos B."/>
            <person name="Baker S.E."/>
            <person name="Barry K."/>
            <person name="Bills G."/>
            <person name="Bluhm B.H."/>
            <person name="Cannon C."/>
            <person name="Castanera R."/>
            <person name="Culley D.E."/>
            <person name="Daum C."/>
            <person name="Ezra D."/>
            <person name="Gonzalez J.B."/>
            <person name="Henrissat B."/>
            <person name="Kuo A."/>
            <person name="Liang C."/>
            <person name="Lipzen A."/>
            <person name="Lutzoni F."/>
            <person name="Magnuson J."/>
            <person name="Mondo S."/>
            <person name="Nolan M."/>
            <person name="Ohm R."/>
            <person name="Pangilinan J."/>
            <person name="Park H.-J."/>
            <person name="Ramirez L."/>
            <person name="Alfaro M."/>
            <person name="Sun H."/>
            <person name="Tritt A."/>
            <person name="Yoshinaga Y."/>
            <person name="Zwiers L.-H."/>
            <person name="Turgeon B.G."/>
            <person name="Goodwin S.B."/>
            <person name="Spatafora J.W."/>
            <person name="Crous P.W."/>
            <person name="Grigoriev I.V."/>
        </authorList>
    </citation>
    <scope>NUCLEOTIDE SEQUENCE</scope>
    <source>
        <strain evidence="14">P77</strain>
    </source>
</reference>
<keyword evidence="4 9" id="KW-0863">Zinc-finger</keyword>
<dbReference type="InterPro" id="IPR013083">
    <property type="entry name" value="Znf_RING/FYVE/PHD"/>
</dbReference>
<evidence type="ECO:0000256" key="1">
    <source>
        <dbReference type="ARBA" id="ARBA00007025"/>
    </source>
</evidence>
<feature type="domain" description="Helicase ATP-binding" evidence="12">
    <location>
        <begin position="293"/>
        <end position="486"/>
    </location>
</feature>
<feature type="domain" description="Helicase C-terminal" evidence="13">
    <location>
        <begin position="851"/>
        <end position="1017"/>
    </location>
</feature>
<keyword evidence="15" id="KW-1185">Reference proteome</keyword>
<keyword evidence="3" id="KW-0547">Nucleotide-binding</keyword>
<dbReference type="Pfam" id="PF00176">
    <property type="entry name" value="SNF2-rel_dom"/>
    <property type="match status" value="1"/>
</dbReference>
<gene>
    <name evidence="14" type="ORF">BDW02DRAFT_506246</name>
</gene>
<dbReference type="PROSITE" id="PS00518">
    <property type="entry name" value="ZF_RING_1"/>
    <property type="match status" value="1"/>
</dbReference>
<dbReference type="GO" id="GO:0000724">
    <property type="term" value="P:double-strand break repair via homologous recombination"/>
    <property type="evidence" value="ECO:0007669"/>
    <property type="project" value="TreeGrafter"/>
</dbReference>
<name>A0A6A5K205_9PLEO</name>
<organism evidence="14 15">
    <name type="scientific">Decorospora gaudefroyi</name>
    <dbReference type="NCBI Taxonomy" id="184978"/>
    <lineage>
        <taxon>Eukaryota</taxon>
        <taxon>Fungi</taxon>
        <taxon>Dikarya</taxon>
        <taxon>Ascomycota</taxon>
        <taxon>Pezizomycotina</taxon>
        <taxon>Dothideomycetes</taxon>
        <taxon>Pleosporomycetidae</taxon>
        <taxon>Pleosporales</taxon>
        <taxon>Pleosporineae</taxon>
        <taxon>Pleosporaceae</taxon>
        <taxon>Decorospora</taxon>
    </lineage>
</organism>
<dbReference type="GO" id="GO:0008094">
    <property type="term" value="F:ATP-dependent activity, acting on DNA"/>
    <property type="evidence" value="ECO:0007669"/>
    <property type="project" value="TreeGrafter"/>
</dbReference>
<dbReference type="InterPro" id="IPR027417">
    <property type="entry name" value="P-loop_NTPase"/>
</dbReference>
<dbReference type="Gene3D" id="3.40.50.10810">
    <property type="entry name" value="Tandem AAA-ATPase domain"/>
    <property type="match status" value="1"/>
</dbReference>
<dbReference type="SUPFAM" id="SSF52540">
    <property type="entry name" value="P-loop containing nucleoside triphosphate hydrolases"/>
    <property type="match status" value="2"/>
</dbReference>
<dbReference type="InterPro" id="IPR017907">
    <property type="entry name" value="Znf_RING_CS"/>
</dbReference>
<dbReference type="InterPro" id="IPR000330">
    <property type="entry name" value="SNF2_N"/>
</dbReference>
<comment type="similarity">
    <text evidence="1">Belongs to the SNF2/RAD54 helicase family.</text>
</comment>
<evidence type="ECO:0000256" key="2">
    <source>
        <dbReference type="ARBA" id="ARBA00022723"/>
    </source>
</evidence>
<evidence type="ECO:0000313" key="15">
    <source>
        <dbReference type="Proteomes" id="UP000800040"/>
    </source>
</evidence>
<dbReference type="OrthoDB" id="423559at2759"/>
<dbReference type="PANTHER" id="PTHR45626:SF16">
    <property type="entry name" value="ATP-DEPENDENT HELICASE ULS1"/>
    <property type="match status" value="1"/>
</dbReference>
<dbReference type="InterPro" id="IPR001650">
    <property type="entry name" value="Helicase_C-like"/>
</dbReference>
<evidence type="ECO:0000256" key="6">
    <source>
        <dbReference type="ARBA" id="ARBA00022806"/>
    </source>
</evidence>
<protein>
    <submittedName>
        <fullName evidence="14">DNA repair protein rad5</fullName>
    </submittedName>
</protein>
<dbReference type="GO" id="GO:0004386">
    <property type="term" value="F:helicase activity"/>
    <property type="evidence" value="ECO:0007669"/>
    <property type="project" value="UniProtKB-KW"/>
</dbReference>
<evidence type="ECO:0000259" key="12">
    <source>
        <dbReference type="PROSITE" id="PS51192"/>
    </source>
</evidence>
<evidence type="ECO:0000256" key="9">
    <source>
        <dbReference type="PROSITE-ProRule" id="PRU00175"/>
    </source>
</evidence>
<dbReference type="AlphaFoldDB" id="A0A6A5K205"/>
<dbReference type="GO" id="GO:0008270">
    <property type="term" value="F:zinc ion binding"/>
    <property type="evidence" value="ECO:0007669"/>
    <property type="project" value="UniProtKB-KW"/>
</dbReference>
<dbReference type="PANTHER" id="PTHR45626">
    <property type="entry name" value="TRANSCRIPTION TERMINATION FACTOR 2-RELATED"/>
    <property type="match status" value="1"/>
</dbReference>
<dbReference type="GO" id="GO:0016787">
    <property type="term" value="F:hydrolase activity"/>
    <property type="evidence" value="ECO:0007669"/>
    <property type="project" value="UniProtKB-KW"/>
</dbReference>
<dbReference type="Pfam" id="PF00271">
    <property type="entry name" value="Helicase_C"/>
    <property type="match status" value="1"/>
</dbReference>
<dbReference type="Pfam" id="PF13920">
    <property type="entry name" value="zf-C3HC4_3"/>
    <property type="match status" value="1"/>
</dbReference>
<evidence type="ECO:0000256" key="8">
    <source>
        <dbReference type="ARBA" id="ARBA00022840"/>
    </source>
</evidence>
<dbReference type="SMART" id="SM00490">
    <property type="entry name" value="HELICc"/>
    <property type="match status" value="1"/>
</dbReference>
<feature type="domain" description="RING-type" evidence="11">
    <location>
        <begin position="654"/>
        <end position="706"/>
    </location>
</feature>
<accession>A0A6A5K205</accession>
<keyword evidence="8" id="KW-0067">ATP-binding</keyword>
<keyword evidence="7" id="KW-0862">Zinc</keyword>
<dbReference type="Gene3D" id="3.40.50.300">
    <property type="entry name" value="P-loop containing nucleotide triphosphate hydrolases"/>
    <property type="match status" value="1"/>
</dbReference>
<dbReference type="SMART" id="SM00487">
    <property type="entry name" value="DEXDc"/>
    <property type="match status" value="1"/>
</dbReference>
<dbReference type="SMART" id="SM00184">
    <property type="entry name" value="RING"/>
    <property type="match status" value="1"/>
</dbReference>
<dbReference type="InterPro" id="IPR038718">
    <property type="entry name" value="SNF2-like_sf"/>
</dbReference>
<dbReference type="InterPro" id="IPR049730">
    <property type="entry name" value="SNF2/RAD54-like_C"/>
</dbReference>
<feature type="compositionally biased region" description="Basic residues" evidence="10">
    <location>
        <begin position="793"/>
        <end position="815"/>
    </location>
</feature>